<gene>
    <name evidence="1" type="ORF">N7458_012046</name>
</gene>
<organism evidence="1 2">
    <name type="scientific">Penicillium daleae</name>
    <dbReference type="NCBI Taxonomy" id="63821"/>
    <lineage>
        <taxon>Eukaryota</taxon>
        <taxon>Fungi</taxon>
        <taxon>Dikarya</taxon>
        <taxon>Ascomycota</taxon>
        <taxon>Pezizomycotina</taxon>
        <taxon>Eurotiomycetes</taxon>
        <taxon>Eurotiomycetidae</taxon>
        <taxon>Eurotiales</taxon>
        <taxon>Aspergillaceae</taxon>
        <taxon>Penicillium</taxon>
    </lineage>
</organism>
<name>A0AAD6BUI5_9EURO</name>
<keyword evidence="2" id="KW-1185">Reference proteome</keyword>
<reference evidence="1" key="1">
    <citation type="submission" date="2022-12" db="EMBL/GenBank/DDBJ databases">
        <authorList>
            <person name="Petersen C."/>
        </authorList>
    </citation>
    <scope>NUCLEOTIDE SEQUENCE</scope>
    <source>
        <strain evidence="1">IBT 16125</strain>
    </source>
</reference>
<protein>
    <submittedName>
        <fullName evidence="1">Uncharacterized protein</fullName>
    </submittedName>
</protein>
<evidence type="ECO:0000313" key="1">
    <source>
        <dbReference type="EMBL" id="KAJ5432890.1"/>
    </source>
</evidence>
<proteinExistence type="predicted"/>
<dbReference type="RefSeq" id="XP_056760182.1">
    <property type="nucleotide sequence ID" value="XM_056915428.1"/>
</dbReference>
<accession>A0AAD6BUI5</accession>
<evidence type="ECO:0000313" key="2">
    <source>
        <dbReference type="Proteomes" id="UP001213681"/>
    </source>
</evidence>
<comment type="caution">
    <text evidence="1">The sequence shown here is derived from an EMBL/GenBank/DDBJ whole genome shotgun (WGS) entry which is preliminary data.</text>
</comment>
<dbReference type="GeneID" id="81605671"/>
<reference evidence="1" key="2">
    <citation type="journal article" date="2023" name="IMA Fungus">
        <title>Comparative genomic study of the Penicillium genus elucidates a diverse pangenome and 15 lateral gene transfer events.</title>
        <authorList>
            <person name="Petersen C."/>
            <person name="Sorensen T."/>
            <person name="Nielsen M.R."/>
            <person name="Sondergaard T.E."/>
            <person name="Sorensen J.L."/>
            <person name="Fitzpatrick D.A."/>
            <person name="Frisvad J.C."/>
            <person name="Nielsen K.L."/>
        </authorList>
    </citation>
    <scope>NUCLEOTIDE SEQUENCE</scope>
    <source>
        <strain evidence="1">IBT 16125</strain>
    </source>
</reference>
<dbReference type="Proteomes" id="UP001213681">
    <property type="component" value="Unassembled WGS sequence"/>
</dbReference>
<sequence>MQYERTRESRFPQELIEELQEAQADAVEETVHSQDNEPHVFVLVHEKQRQRDESEFIIEGVFSILSSANDQTMNIFKTQYPDYPRSCFYAQGTWQLIGENSVGWYVSRNGTLSLEIHDHRGNTHRIYAEKHYIE</sequence>
<dbReference type="EMBL" id="JAPVEA010000009">
    <property type="protein sequence ID" value="KAJ5432890.1"/>
    <property type="molecule type" value="Genomic_DNA"/>
</dbReference>
<dbReference type="AlphaFoldDB" id="A0AAD6BUI5"/>